<dbReference type="Pfam" id="PF01798">
    <property type="entry name" value="Nop"/>
    <property type="match status" value="1"/>
</dbReference>
<evidence type="ECO:0000256" key="7">
    <source>
        <dbReference type="ARBA" id="ARBA00023187"/>
    </source>
</evidence>
<dbReference type="InterPro" id="IPR002687">
    <property type="entry name" value="Nop_dom"/>
</dbReference>
<reference evidence="13" key="1">
    <citation type="submission" date="2022-03" db="EMBL/GenBank/DDBJ databases">
        <authorList>
            <person name="Martin C."/>
        </authorList>
    </citation>
    <scope>NUCLEOTIDE SEQUENCE</scope>
</reference>
<dbReference type="InterPro" id="IPR027105">
    <property type="entry name" value="Prp31"/>
</dbReference>
<keyword evidence="7" id="KW-0508">mRNA splicing</keyword>
<evidence type="ECO:0000313" key="14">
    <source>
        <dbReference type="Proteomes" id="UP000749559"/>
    </source>
</evidence>
<evidence type="ECO:0000256" key="9">
    <source>
        <dbReference type="ARBA" id="ARBA00023274"/>
    </source>
</evidence>
<evidence type="ECO:0000256" key="11">
    <source>
        <dbReference type="ARBA" id="ARBA00045397"/>
    </source>
</evidence>
<evidence type="ECO:0000256" key="6">
    <source>
        <dbReference type="ARBA" id="ARBA00022884"/>
    </source>
</evidence>
<dbReference type="AlphaFoldDB" id="A0A8J1UQI5"/>
<organism evidence="13 14">
    <name type="scientific">Owenia fusiformis</name>
    <name type="common">Polychaete worm</name>
    <dbReference type="NCBI Taxonomy" id="6347"/>
    <lineage>
        <taxon>Eukaryota</taxon>
        <taxon>Metazoa</taxon>
        <taxon>Spiralia</taxon>
        <taxon>Lophotrochozoa</taxon>
        <taxon>Annelida</taxon>
        <taxon>Polychaeta</taxon>
        <taxon>Sedentaria</taxon>
        <taxon>Canalipalpata</taxon>
        <taxon>Sabellida</taxon>
        <taxon>Oweniida</taxon>
        <taxon>Oweniidae</taxon>
        <taxon>Owenia</taxon>
    </lineage>
</organism>
<dbReference type="PROSITE" id="PS51358">
    <property type="entry name" value="NOP"/>
    <property type="match status" value="1"/>
</dbReference>
<gene>
    <name evidence="13" type="ORF">OFUS_LOCUS18530</name>
</gene>
<keyword evidence="5" id="KW-0747">Spliceosome</keyword>
<keyword evidence="6" id="KW-0694">RNA-binding</keyword>
<keyword evidence="9" id="KW-0687">Ribonucleoprotein</keyword>
<protein>
    <recommendedName>
        <fullName evidence="3">U4/U6 small nuclear ribonucleoprotein Prp31</fullName>
    </recommendedName>
    <alternativeName>
        <fullName evidence="10">Pre-mRNA-processing factor 31</fullName>
    </alternativeName>
</protein>
<comment type="caution">
    <text evidence="13">The sequence shown here is derived from an EMBL/GenBank/DDBJ whole genome shotgun (WGS) entry which is preliminary data.</text>
</comment>
<name>A0A8J1UQI5_OWEFU</name>
<dbReference type="InterPro" id="IPR036070">
    <property type="entry name" value="Nop_dom_sf"/>
</dbReference>
<dbReference type="InterPro" id="IPR019175">
    <property type="entry name" value="Prp31_C"/>
</dbReference>
<dbReference type="Gene3D" id="1.10.287.4070">
    <property type="match status" value="1"/>
</dbReference>
<dbReference type="EMBL" id="CAIIXF020000009">
    <property type="protein sequence ID" value="CAH1793713.1"/>
    <property type="molecule type" value="Genomic_DNA"/>
</dbReference>
<dbReference type="GO" id="GO:0005687">
    <property type="term" value="C:U4 snRNP"/>
    <property type="evidence" value="ECO:0007669"/>
    <property type="project" value="TreeGrafter"/>
</dbReference>
<evidence type="ECO:0000256" key="1">
    <source>
        <dbReference type="ARBA" id="ARBA00004123"/>
    </source>
</evidence>
<dbReference type="PANTHER" id="PTHR13904:SF0">
    <property type="entry name" value="U4_U6 SMALL NUCLEAR RIBONUCLEOPROTEIN PRP31"/>
    <property type="match status" value="1"/>
</dbReference>
<dbReference type="GO" id="GO:0000244">
    <property type="term" value="P:spliceosomal tri-snRNP complex assembly"/>
    <property type="evidence" value="ECO:0007669"/>
    <property type="project" value="InterPro"/>
</dbReference>
<dbReference type="Pfam" id="PF09785">
    <property type="entry name" value="Prp31_C"/>
    <property type="match status" value="1"/>
</dbReference>
<proteinExistence type="inferred from homology"/>
<evidence type="ECO:0000256" key="12">
    <source>
        <dbReference type="SAM" id="MobiDB-lite"/>
    </source>
</evidence>
<dbReference type="GO" id="GO:0003723">
    <property type="term" value="F:RNA binding"/>
    <property type="evidence" value="ECO:0007669"/>
    <property type="project" value="UniProtKB-KW"/>
</dbReference>
<accession>A0A8J1UQI5</accession>
<dbReference type="Proteomes" id="UP000749559">
    <property type="component" value="Unassembled WGS sequence"/>
</dbReference>
<dbReference type="FunFam" id="1.10.287.4070:FF:000003">
    <property type="entry name" value="U4/U6 small nuclear ribonucleoprotein PRP31"/>
    <property type="match status" value="1"/>
</dbReference>
<evidence type="ECO:0000256" key="3">
    <source>
        <dbReference type="ARBA" id="ARBA00013538"/>
    </source>
</evidence>
<dbReference type="FunFam" id="1.10.246.90:FF:000002">
    <property type="entry name" value="U4/U6 small nuclear ribonucleoprotein Prp31"/>
    <property type="match status" value="1"/>
</dbReference>
<keyword evidence="4" id="KW-0507">mRNA processing</keyword>
<feature type="region of interest" description="Disordered" evidence="12">
    <location>
        <begin position="1"/>
        <end position="38"/>
    </location>
</feature>
<comment type="function">
    <text evidence="11">Involved in pre-mRNA splicing as component of the spliceosome. Required for the assembly of the U4/U5/U6 tri-snRNP complex, one of the building blocks of the spliceosome.</text>
</comment>
<evidence type="ECO:0000256" key="2">
    <source>
        <dbReference type="ARBA" id="ARBA00005572"/>
    </source>
</evidence>
<evidence type="ECO:0000313" key="13">
    <source>
        <dbReference type="EMBL" id="CAH1793713.1"/>
    </source>
</evidence>
<dbReference type="GO" id="GO:0046540">
    <property type="term" value="C:U4/U6 x U5 tri-snRNP complex"/>
    <property type="evidence" value="ECO:0007669"/>
    <property type="project" value="InterPro"/>
</dbReference>
<dbReference type="InterPro" id="IPR012976">
    <property type="entry name" value="NOSIC"/>
</dbReference>
<comment type="subcellular location">
    <subcellularLocation>
        <location evidence="1">Nucleus</location>
    </subcellularLocation>
</comment>
<dbReference type="GO" id="GO:0071011">
    <property type="term" value="C:precatalytic spliceosome"/>
    <property type="evidence" value="ECO:0007669"/>
    <property type="project" value="TreeGrafter"/>
</dbReference>
<dbReference type="SMART" id="SM00931">
    <property type="entry name" value="NOSIC"/>
    <property type="match status" value="1"/>
</dbReference>
<dbReference type="InterPro" id="IPR042239">
    <property type="entry name" value="Nop_C"/>
</dbReference>
<feature type="compositionally biased region" description="Acidic residues" evidence="12">
    <location>
        <begin position="7"/>
        <end position="26"/>
    </location>
</feature>
<dbReference type="Gene3D" id="1.10.246.90">
    <property type="entry name" value="Nop domain"/>
    <property type="match status" value="1"/>
</dbReference>
<feature type="compositionally biased region" description="Low complexity" evidence="12">
    <location>
        <begin position="27"/>
        <end position="38"/>
    </location>
</feature>
<evidence type="ECO:0000256" key="5">
    <source>
        <dbReference type="ARBA" id="ARBA00022728"/>
    </source>
</evidence>
<dbReference type="SUPFAM" id="SSF89124">
    <property type="entry name" value="Nop domain"/>
    <property type="match status" value="1"/>
</dbReference>
<evidence type="ECO:0000256" key="4">
    <source>
        <dbReference type="ARBA" id="ARBA00022664"/>
    </source>
</evidence>
<comment type="similarity">
    <text evidence="2">Belongs to the PRP31 family.</text>
</comment>
<keyword evidence="8" id="KW-0539">Nucleus</keyword>
<evidence type="ECO:0000256" key="10">
    <source>
        <dbReference type="ARBA" id="ARBA00030766"/>
    </source>
</evidence>
<dbReference type="PANTHER" id="PTHR13904">
    <property type="entry name" value="PRE-MRNA SPLICING FACTOR PRP31"/>
    <property type="match status" value="1"/>
</dbReference>
<dbReference type="OrthoDB" id="4771285at2759"/>
<keyword evidence="14" id="KW-1185">Reference proteome</keyword>
<sequence>MSLADELLADLEEDEADEADNEEQNEEQMGAGAPGAEEAAMEVDIGESVRAVAKLRDSKELADVMRKIAEFQSKPKRTQVVGIVEADPEYLLIVDANNLTVEIDNEINVIHKFTRDIYCQRFPELESLVPNSMEYLKTARELGNQIDKSKNNEVLQEILTSATIMVVSVTASTTQGTKLTNEELDRVYEACDMAVELVKYKQQIFDYVESRMAFIAPNLTLIIGASTAAKIMGVAGGLSALSKMPACNILLLGAQKKTLSGFSQTAAIPHAGFVYYSDVVQKTPPDLRRKAARLVSAKCTLAARVDSFHESSDGHVGDNLRAEIDEKLDKLQEPPPVKAIKPLPAPIDAAKKKRGGRRARKMKERLGMSEMRKQANRMTFGAIEDDAYQDTIGFSVGNLGKSGSNRVRGPLVDAKTKAKISKTLQQKLSKQKNNVWGGSTTVKKAVSGTASSVAFTPLQGLEIVNPLAAEARTQEAQKYFSSTSSFVKVTTPLPGSSKS</sequence>
<evidence type="ECO:0000256" key="8">
    <source>
        <dbReference type="ARBA" id="ARBA00023242"/>
    </source>
</evidence>